<dbReference type="Gene3D" id="1.10.10.60">
    <property type="entry name" value="Homeodomain-like"/>
    <property type="match status" value="1"/>
</dbReference>
<dbReference type="InterPro" id="IPR009057">
    <property type="entry name" value="Homeodomain-like_sf"/>
</dbReference>
<gene>
    <name evidence="4" type="ORF">FD13_GL000527</name>
</gene>
<dbReference type="PATRIC" id="fig|1423803.3.peg.523"/>
<protein>
    <submittedName>
        <fullName evidence="4">TetR family transcriptional regulator</fullName>
    </submittedName>
</protein>
<dbReference type="InterPro" id="IPR001647">
    <property type="entry name" value="HTH_TetR"/>
</dbReference>
<dbReference type="PRINTS" id="PR00455">
    <property type="entry name" value="HTHTETR"/>
</dbReference>
<evidence type="ECO:0000256" key="1">
    <source>
        <dbReference type="ARBA" id="ARBA00023125"/>
    </source>
</evidence>
<organism evidence="4 5">
    <name type="scientific">Levilactobacillus senmaizukei DSM 21775 = NBRC 103853</name>
    <dbReference type="NCBI Taxonomy" id="1423803"/>
    <lineage>
        <taxon>Bacteria</taxon>
        <taxon>Bacillati</taxon>
        <taxon>Bacillota</taxon>
        <taxon>Bacilli</taxon>
        <taxon>Lactobacillales</taxon>
        <taxon>Lactobacillaceae</taxon>
        <taxon>Levilactobacillus</taxon>
    </lineage>
</organism>
<keyword evidence="5" id="KW-1185">Reference proteome</keyword>
<keyword evidence="1 2" id="KW-0238">DNA-binding</keyword>
<dbReference type="PANTHER" id="PTHR30055">
    <property type="entry name" value="HTH-TYPE TRANSCRIPTIONAL REGULATOR RUTR"/>
    <property type="match status" value="1"/>
</dbReference>
<dbReference type="STRING" id="1423803.FD13_GL000527"/>
<dbReference type="GO" id="GO:0006355">
    <property type="term" value="P:regulation of DNA-templated transcription"/>
    <property type="evidence" value="ECO:0007669"/>
    <property type="project" value="UniProtKB-ARBA"/>
</dbReference>
<dbReference type="Pfam" id="PF00440">
    <property type="entry name" value="TetR_N"/>
    <property type="match status" value="1"/>
</dbReference>
<evidence type="ECO:0000313" key="5">
    <source>
        <dbReference type="Proteomes" id="UP000051589"/>
    </source>
</evidence>
<dbReference type="Gene3D" id="1.10.357.10">
    <property type="entry name" value="Tetracycline Repressor, domain 2"/>
    <property type="match status" value="1"/>
</dbReference>
<sequence length="212" mass="24085">MEGMATNQERKRRQRQGIMTAAQTLFVRDGFKATHITTVAAAADVSQVTLYKYFDSKLDLGRAVVVKMIEDGYRDFQQMVDDSDQSFPDLIRLMMRTKVSLSDHMSGDFYQFVIDEMGSKTGSRVVKDAYEAGKRDFWGDFVARGRAAGMINPDISNEALLHFLSMYVEYFSTANIPSGEYQTIVDQLMHLFFYGFIGAPHAPYQSTEEDDK</sequence>
<evidence type="ECO:0000313" key="4">
    <source>
        <dbReference type="EMBL" id="KRN01820.1"/>
    </source>
</evidence>
<dbReference type="InterPro" id="IPR050109">
    <property type="entry name" value="HTH-type_TetR-like_transc_reg"/>
</dbReference>
<name>A0A0R2DNJ2_9LACO</name>
<dbReference type="GO" id="GO:0003677">
    <property type="term" value="F:DNA binding"/>
    <property type="evidence" value="ECO:0007669"/>
    <property type="project" value="UniProtKB-UniRule"/>
</dbReference>
<dbReference type="PROSITE" id="PS50977">
    <property type="entry name" value="HTH_TETR_2"/>
    <property type="match status" value="1"/>
</dbReference>
<reference evidence="4 5" key="1">
    <citation type="journal article" date="2015" name="Genome Announc.">
        <title>Expanding the biotechnology potential of lactobacilli through comparative genomics of 213 strains and associated genera.</title>
        <authorList>
            <person name="Sun Z."/>
            <person name="Harris H.M."/>
            <person name="McCann A."/>
            <person name="Guo C."/>
            <person name="Argimon S."/>
            <person name="Zhang W."/>
            <person name="Yang X."/>
            <person name="Jeffery I.B."/>
            <person name="Cooney J.C."/>
            <person name="Kagawa T.F."/>
            <person name="Liu W."/>
            <person name="Song Y."/>
            <person name="Salvetti E."/>
            <person name="Wrobel A."/>
            <person name="Rasinkangas P."/>
            <person name="Parkhill J."/>
            <person name="Rea M.C."/>
            <person name="O'Sullivan O."/>
            <person name="Ritari J."/>
            <person name="Douillard F.P."/>
            <person name="Paul Ross R."/>
            <person name="Yang R."/>
            <person name="Briner A.E."/>
            <person name="Felis G.E."/>
            <person name="de Vos W.M."/>
            <person name="Barrangou R."/>
            <person name="Klaenhammer T.R."/>
            <person name="Caufield P.W."/>
            <person name="Cui Y."/>
            <person name="Zhang H."/>
            <person name="O'Toole P.W."/>
        </authorList>
    </citation>
    <scope>NUCLEOTIDE SEQUENCE [LARGE SCALE GENOMIC DNA]</scope>
    <source>
        <strain evidence="4 5">DSM 21775</strain>
    </source>
</reference>
<dbReference type="EMBL" id="AYZH01000014">
    <property type="protein sequence ID" value="KRN01820.1"/>
    <property type="molecule type" value="Genomic_DNA"/>
</dbReference>
<comment type="caution">
    <text evidence="4">The sequence shown here is derived from an EMBL/GenBank/DDBJ whole genome shotgun (WGS) entry which is preliminary data.</text>
</comment>
<evidence type="ECO:0000259" key="3">
    <source>
        <dbReference type="PROSITE" id="PS50977"/>
    </source>
</evidence>
<dbReference type="Proteomes" id="UP000051589">
    <property type="component" value="Unassembled WGS sequence"/>
</dbReference>
<dbReference type="PANTHER" id="PTHR30055:SF222">
    <property type="entry name" value="REGULATORY PROTEIN"/>
    <property type="match status" value="1"/>
</dbReference>
<feature type="DNA-binding region" description="H-T-H motif" evidence="2">
    <location>
        <begin position="35"/>
        <end position="54"/>
    </location>
</feature>
<dbReference type="SUPFAM" id="SSF46689">
    <property type="entry name" value="Homeodomain-like"/>
    <property type="match status" value="1"/>
</dbReference>
<evidence type="ECO:0000256" key="2">
    <source>
        <dbReference type="PROSITE-ProRule" id="PRU00335"/>
    </source>
</evidence>
<proteinExistence type="predicted"/>
<feature type="domain" description="HTH tetR-type" evidence="3">
    <location>
        <begin position="12"/>
        <end position="72"/>
    </location>
</feature>
<dbReference type="AlphaFoldDB" id="A0A0R2DNJ2"/>
<accession>A0A0R2DNJ2</accession>